<evidence type="ECO:0000313" key="3">
    <source>
        <dbReference type="Proteomes" id="UP000091967"/>
    </source>
</evidence>
<gene>
    <name evidence="2" type="ORF">FPOA_05801</name>
</gene>
<comment type="caution">
    <text evidence="2">The sequence shown here is derived from an EMBL/GenBank/DDBJ whole genome shotgun (WGS) entry which is preliminary data.</text>
</comment>
<dbReference type="OMA" id="YQHFLID"/>
<dbReference type="Gene3D" id="1.25.40.750">
    <property type="entry name" value="Domain of unknown function DUF5071"/>
    <property type="match status" value="1"/>
</dbReference>
<feature type="domain" description="DUF5071" evidence="1">
    <location>
        <begin position="154"/>
        <end position="263"/>
    </location>
</feature>
<protein>
    <recommendedName>
        <fullName evidence="1">DUF5071 domain-containing protein</fullName>
    </recommendedName>
</protein>
<dbReference type="Pfam" id="PF16804">
    <property type="entry name" value="DUF5071"/>
    <property type="match status" value="1"/>
</dbReference>
<reference evidence="2 3" key="1">
    <citation type="submission" date="2016-06" db="EMBL/GenBank/DDBJ databases">
        <title>Living apart together: crosstalk between the core and supernumerary genomes in a fungal plant pathogen.</title>
        <authorList>
            <person name="Vanheule A."/>
            <person name="Audenaert K."/>
            <person name="Warris S."/>
            <person name="Van De Geest H."/>
            <person name="Schijlen E."/>
            <person name="Hofte M."/>
            <person name="De Saeger S."/>
            <person name="Haesaert G."/>
            <person name="Waalwijk C."/>
            <person name="Van Der Lee T."/>
        </authorList>
    </citation>
    <scope>NUCLEOTIDE SEQUENCE [LARGE SCALE GENOMIC DNA]</scope>
    <source>
        <strain evidence="2 3">2516</strain>
    </source>
</reference>
<keyword evidence="3" id="KW-1185">Reference proteome</keyword>
<sequence length="294" mass="33880">MTGIQTSDNTDMDVSKKLASLEGEEFATEIPAILRTARDTDSGKDCDDSENDFIRAIRLRAADAPVISCLSLILTSPIEDGDFTSLEMHRLLLHSIISKLSLEQLQPYRPAIKTLMAFDISSFKARSGHYAKSMHLINNARRLDRFIENPEAVWVPEDKFDYISYRTLWERVQTAEQMRPYMRDLFNWQVDPCHPPFDPCRRQLARFPEVAAEVAAEVMSMAVDDTEHQHYLIDFVSECVPVGKAWYLMRSPVEQMVKALECKTKEQLEHDGEGDYLDEAKTWLKVLENWERNS</sequence>
<dbReference type="InterPro" id="IPR038692">
    <property type="entry name" value="Cthe_2751_sf"/>
</dbReference>
<evidence type="ECO:0000313" key="2">
    <source>
        <dbReference type="EMBL" id="OBS25268.1"/>
    </source>
</evidence>
<dbReference type="AlphaFoldDB" id="A0A1B8AXP9"/>
<dbReference type="Proteomes" id="UP000091967">
    <property type="component" value="Unassembled WGS sequence"/>
</dbReference>
<organism evidence="2 3">
    <name type="scientific">Fusarium poae</name>
    <dbReference type="NCBI Taxonomy" id="36050"/>
    <lineage>
        <taxon>Eukaryota</taxon>
        <taxon>Fungi</taxon>
        <taxon>Dikarya</taxon>
        <taxon>Ascomycota</taxon>
        <taxon>Pezizomycotina</taxon>
        <taxon>Sordariomycetes</taxon>
        <taxon>Hypocreomycetidae</taxon>
        <taxon>Hypocreales</taxon>
        <taxon>Nectriaceae</taxon>
        <taxon>Fusarium</taxon>
    </lineage>
</organism>
<name>A0A1B8AXP9_FUSPO</name>
<proteinExistence type="predicted"/>
<evidence type="ECO:0000259" key="1">
    <source>
        <dbReference type="Pfam" id="PF16804"/>
    </source>
</evidence>
<dbReference type="EMBL" id="LYXU01000002">
    <property type="protein sequence ID" value="OBS25268.1"/>
    <property type="molecule type" value="Genomic_DNA"/>
</dbReference>
<accession>A0A1B8AXP9</accession>
<dbReference type="InterPro" id="IPR031837">
    <property type="entry name" value="DUF5071"/>
</dbReference>